<evidence type="ECO:0000256" key="4">
    <source>
        <dbReference type="ARBA" id="ARBA00022692"/>
    </source>
</evidence>
<dbReference type="Pfam" id="PF01810">
    <property type="entry name" value="LysE"/>
    <property type="match status" value="1"/>
</dbReference>
<feature type="transmembrane region" description="Helical" evidence="7">
    <location>
        <begin position="37"/>
        <end position="61"/>
    </location>
</feature>
<evidence type="ECO:0000256" key="3">
    <source>
        <dbReference type="ARBA" id="ARBA00022475"/>
    </source>
</evidence>
<evidence type="ECO:0000256" key="7">
    <source>
        <dbReference type="SAM" id="Phobius"/>
    </source>
</evidence>
<feature type="transmembrane region" description="Helical" evidence="7">
    <location>
        <begin position="6"/>
        <end position="25"/>
    </location>
</feature>
<dbReference type="Proteomes" id="UP000769617">
    <property type="component" value="Unassembled WGS sequence"/>
</dbReference>
<comment type="caution">
    <text evidence="8">The sequence shown here is derived from an EMBL/GenBank/DDBJ whole genome shotgun (WGS) entry which is preliminary data.</text>
</comment>
<keyword evidence="4 7" id="KW-0812">Transmembrane</keyword>
<evidence type="ECO:0000313" key="8">
    <source>
        <dbReference type="EMBL" id="MBW6390654.1"/>
    </source>
</evidence>
<feature type="transmembrane region" description="Helical" evidence="7">
    <location>
        <begin position="182"/>
        <end position="201"/>
    </location>
</feature>
<evidence type="ECO:0000256" key="1">
    <source>
        <dbReference type="ARBA" id="ARBA00004651"/>
    </source>
</evidence>
<proteinExistence type="inferred from homology"/>
<accession>A0ABS6ZKQ8</accession>
<organism evidence="8 9">
    <name type="scientific">Billgrantia antri</name>
    <dbReference type="NCBI Taxonomy" id="2846777"/>
    <lineage>
        <taxon>Bacteria</taxon>
        <taxon>Pseudomonadati</taxon>
        <taxon>Pseudomonadota</taxon>
        <taxon>Gammaproteobacteria</taxon>
        <taxon>Oceanospirillales</taxon>
        <taxon>Halomonadaceae</taxon>
        <taxon>Billgrantia</taxon>
    </lineage>
</organism>
<sequence length="204" mass="21838">MSLEYLLTSLVVVASPGTGVLYTLATGLARGVRASILAALGCTLGIVPHMLAAITGLASLLHASATAFQLLKLLGVAYLLYIAWSMLRTRAMALPDTGQAPPPLPARRLIGNAVLINLLNPKLTLFFLAFLPQFVDTSEAPLVQMFGLSLAFMLMTFAVFIVYGVSAAAARQRVLARPRVLAWLRRTFAASFLALAVRLTLAER</sequence>
<keyword evidence="6 7" id="KW-0472">Membrane</keyword>
<comment type="subcellular location">
    <subcellularLocation>
        <location evidence="1">Cell membrane</location>
        <topology evidence="1">Multi-pass membrane protein</topology>
    </subcellularLocation>
</comment>
<feature type="transmembrane region" description="Helical" evidence="7">
    <location>
        <begin position="143"/>
        <end position="170"/>
    </location>
</feature>
<evidence type="ECO:0000256" key="6">
    <source>
        <dbReference type="ARBA" id="ARBA00023136"/>
    </source>
</evidence>
<dbReference type="PANTHER" id="PTHR30086:SF14">
    <property type="entry name" value="HOMOSERINE_HOMOSERINE LACTONE EFFLUX PROTEIN"/>
    <property type="match status" value="1"/>
</dbReference>
<reference evidence="8 9" key="1">
    <citation type="submission" date="2021-07" db="EMBL/GenBank/DDBJ databases">
        <authorList>
            <person name="So Y."/>
        </authorList>
    </citation>
    <scope>NUCLEOTIDE SEQUENCE [LARGE SCALE GENOMIC DNA]</scope>
    <source>
        <strain evidence="8 9">Y3S6</strain>
    </source>
</reference>
<dbReference type="EMBL" id="JAHYCA010000002">
    <property type="protein sequence ID" value="MBW6390654.1"/>
    <property type="molecule type" value="Genomic_DNA"/>
</dbReference>
<dbReference type="InterPro" id="IPR001123">
    <property type="entry name" value="LeuE-type"/>
</dbReference>
<comment type="similarity">
    <text evidence="2">Belongs to the Rht family.</text>
</comment>
<gene>
    <name evidence="8" type="ORF">KPL81_05705</name>
</gene>
<keyword evidence="5 7" id="KW-1133">Transmembrane helix</keyword>
<protein>
    <submittedName>
        <fullName evidence="8">LysE family translocator</fullName>
    </submittedName>
</protein>
<name>A0ABS6ZKQ8_9GAMM</name>
<keyword evidence="3" id="KW-1003">Cell membrane</keyword>
<evidence type="ECO:0000256" key="5">
    <source>
        <dbReference type="ARBA" id="ARBA00022989"/>
    </source>
</evidence>
<dbReference type="RefSeq" id="WP_219791023.1">
    <property type="nucleotide sequence ID" value="NZ_JAHYCA010000002.1"/>
</dbReference>
<feature type="transmembrane region" description="Helical" evidence="7">
    <location>
        <begin position="109"/>
        <end position="131"/>
    </location>
</feature>
<dbReference type="PIRSF" id="PIRSF006324">
    <property type="entry name" value="LeuE"/>
    <property type="match status" value="1"/>
</dbReference>
<feature type="transmembrane region" description="Helical" evidence="7">
    <location>
        <begin position="67"/>
        <end position="88"/>
    </location>
</feature>
<keyword evidence="9" id="KW-1185">Reference proteome</keyword>
<evidence type="ECO:0000256" key="2">
    <source>
        <dbReference type="ARBA" id="ARBA00007928"/>
    </source>
</evidence>
<dbReference type="PANTHER" id="PTHR30086">
    <property type="entry name" value="ARGININE EXPORTER PROTEIN ARGO"/>
    <property type="match status" value="1"/>
</dbReference>
<evidence type="ECO:0000313" key="9">
    <source>
        <dbReference type="Proteomes" id="UP000769617"/>
    </source>
</evidence>